<dbReference type="EMBL" id="BART01025738">
    <property type="protein sequence ID" value="GAH04012.1"/>
    <property type="molecule type" value="Genomic_DNA"/>
</dbReference>
<protein>
    <submittedName>
        <fullName evidence="1">Uncharacterized protein</fullName>
    </submittedName>
</protein>
<reference evidence="1" key="1">
    <citation type="journal article" date="2014" name="Front. Microbiol.">
        <title>High frequency of phylogenetically diverse reductive dehalogenase-homologous genes in deep subseafloor sedimentary metagenomes.</title>
        <authorList>
            <person name="Kawai M."/>
            <person name="Futagami T."/>
            <person name="Toyoda A."/>
            <person name="Takaki Y."/>
            <person name="Nishi S."/>
            <person name="Hori S."/>
            <person name="Arai W."/>
            <person name="Tsubouchi T."/>
            <person name="Morono Y."/>
            <person name="Uchiyama I."/>
            <person name="Ito T."/>
            <person name="Fujiyama A."/>
            <person name="Inagaki F."/>
            <person name="Takami H."/>
        </authorList>
    </citation>
    <scope>NUCLEOTIDE SEQUENCE</scope>
    <source>
        <strain evidence="1">Expedition CK06-06</strain>
    </source>
</reference>
<accession>X1C9C1</accession>
<comment type="caution">
    <text evidence="1">The sequence shown here is derived from an EMBL/GenBank/DDBJ whole genome shotgun (WGS) entry which is preliminary data.</text>
</comment>
<evidence type="ECO:0000313" key="1">
    <source>
        <dbReference type="EMBL" id="GAH04012.1"/>
    </source>
</evidence>
<gene>
    <name evidence="1" type="ORF">S01H4_46115</name>
</gene>
<sequence>ARYVNCFQKNWKRNDLIKAFQFLCSFEENNNFNNPDFTYGQQTSENIYNLNACVLYRLCKQNLIHIDLNTSMEEMANNLRFYFCMKYNENNLKTEIYKHLKFNTSSSDLINIANILNIQTPLIKNNVMKYSNHSKYNYEDYENCAAEILDENKNPTNSLEAIVMAAIYFKIDIRCCENPMYEYELLNKNPYFPYDEKLKQKLREPEDSLENPYINENFKTEFPPSIYNNRDLIYLCGKEGLYIYDETHYSCLQEAYLTETFVHGKQGKIINLENTFLEI</sequence>
<name>X1C9C1_9ZZZZ</name>
<organism evidence="1">
    <name type="scientific">marine sediment metagenome</name>
    <dbReference type="NCBI Taxonomy" id="412755"/>
    <lineage>
        <taxon>unclassified sequences</taxon>
        <taxon>metagenomes</taxon>
        <taxon>ecological metagenomes</taxon>
    </lineage>
</organism>
<proteinExistence type="predicted"/>
<dbReference type="AlphaFoldDB" id="X1C9C1"/>
<feature type="non-terminal residue" evidence="1">
    <location>
        <position position="1"/>
    </location>
</feature>